<dbReference type="Gene3D" id="2.10.240.10">
    <property type="entry name" value="Dihydroorotate dehydrogenase, electron transfer subunit"/>
    <property type="match status" value="1"/>
</dbReference>
<comment type="caution">
    <text evidence="11">The sequence shown here is derived from an EMBL/GenBank/DDBJ whole genome shotgun (WGS) entry which is preliminary data.</text>
</comment>
<proteinExistence type="predicted"/>
<keyword evidence="12" id="KW-1185">Reference proteome</keyword>
<dbReference type="Pfam" id="PF00175">
    <property type="entry name" value="NAD_binding_1"/>
    <property type="match status" value="1"/>
</dbReference>
<dbReference type="InterPro" id="IPR001433">
    <property type="entry name" value="OxRdtase_FAD/NAD-bd"/>
</dbReference>
<keyword evidence="3" id="KW-0001">2Fe-2S</keyword>
<dbReference type="InterPro" id="IPR039261">
    <property type="entry name" value="FNR_nucleotide-bd"/>
</dbReference>
<dbReference type="Gene3D" id="3.40.50.80">
    <property type="entry name" value="Nucleotide-binding domain of ferredoxin-NADP reductase (FNR) module"/>
    <property type="match status" value="1"/>
</dbReference>
<evidence type="ECO:0000313" key="12">
    <source>
        <dbReference type="Proteomes" id="UP001204015"/>
    </source>
</evidence>
<dbReference type="InterPro" id="IPR019480">
    <property type="entry name" value="Dihydroorotate_DH_Fe-S-bd"/>
</dbReference>
<dbReference type="InterPro" id="IPR017938">
    <property type="entry name" value="Riboflavin_synthase-like_b-brl"/>
</dbReference>
<evidence type="ECO:0000313" key="11">
    <source>
        <dbReference type="EMBL" id="MCO6024272.1"/>
    </source>
</evidence>
<dbReference type="PANTHER" id="PTHR43513:SF1">
    <property type="entry name" value="ANAEROBIC SULFITE REDUCTASE SUBUNIT B"/>
    <property type="match status" value="1"/>
</dbReference>
<keyword evidence="7" id="KW-0408">Iron</keyword>
<dbReference type="InterPro" id="IPR050353">
    <property type="entry name" value="PyrK_electron_transfer"/>
</dbReference>
<feature type="domain" description="FAD-binding FR-type" evidence="10">
    <location>
        <begin position="6"/>
        <end position="106"/>
    </location>
</feature>
<dbReference type="Gene3D" id="2.40.30.10">
    <property type="entry name" value="Translation factors"/>
    <property type="match status" value="1"/>
</dbReference>
<dbReference type="PIRSF" id="PIRSF006816">
    <property type="entry name" value="Cyc3_hyd_g"/>
    <property type="match status" value="1"/>
</dbReference>
<evidence type="ECO:0000256" key="2">
    <source>
        <dbReference type="ARBA" id="ARBA00022630"/>
    </source>
</evidence>
<keyword evidence="1" id="KW-0813">Transport</keyword>
<keyword evidence="5" id="KW-0274">FAD</keyword>
<keyword evidence="4" id="KW-0479">Metal-binding</keyword>
<evidence type="ECO:0000256" key="8">
    <source>
        <dbReference type="ARBA" id="ARBA00023014"/>
    </source>
</evidence>
<accession>A0ABT1BV44</accession>
<keyword evidence="8" id="KW-0411">Iron-sulfur</keyword>
<sequence length="278" mass="30917">MKDNIYLPYVMVIDRVIKEAPGVKTFRLKFKNKEEGEAFTFKAGQFAEYSAFGEGECTFCIASSPTRKDYVECTFRKAGRVTSGLERLEEGATMGFRGPLGNFFPIDEWKGKNIVFVAGGIALPPMRCVIWNILDRRSEFGDITIVYGAKSEKDLVYKRELEEWAKRSDVHLVTTVDPGGETPSWKGEVGFVPSVLEKTAPSSAGSVAVVCGPPVMIKFSFPVLEKLGFADDCIYTTLENRMKCGVGKCGRCNVGKYYVCKDGPVFTKKQLNELPPEF</sequence>
<keyword evidence="6" id="KW-0249">Electron transport</keyword>
<dbReference type="CDD" id="cd06221">
    <property type="entry name" value="sulfite_reductase_like"/>
    <property type="match status" value="1"/>
</dbReference>
<dbReference type="RefSeq" id="WP_252759634.1">
    <property type="nucleotide sequence ID" value="NZ_JAMXLY010000001.1"/>
</dbReference>
<keyword evidence="2" id="KW-0285">Flavoprotein</keyword>
<evidence type="ECO:0000256" key="9">
    <source>
        <dbReference type="ARBA" id="ARBA00034078"/>
    </source>
</evidence>
<protein>
    <submittedName>
        <fullName evidence="11">FAD/NAD(P)-binding protein</fullName>
    </submittedName>
</protein>
<dbReference type="Proteomes" id="UP001204015">
    <property type="component" value="Unassembled WGS sequence"/>
</dbReference>
<name>A0ABT1BV44_9BACT</name>
<dbReference type="EMBL" id="JAMXLY010000001">
    <property type="protein sequence ID" value="MCO6024272.1"/>
    <property type="molecule type" value="Genomic_DNA"/>
</dbReference>
<evidence type="ECO:0000256" key="3">
    <source>
        <dbReference type="ARBA" id="ARBA00022714"/>
    </source>
</evidence>
<dbReference type="Pfam" id="PF10418">
    <property type="entry name" value="DHODB_Fe-S_bind"/>
    <property type="match status" value="1"/>
</dbReference>
<dbReference type="InterPro" id="IPR037117">
    <property type="entry name" value="Dihydroorotate_DH_ele_sf"/>
</dbReference>
<evidence type="ECO:0000256" key="7">
    <source>
        <dbReference type="ARBA" id="ARBA00023004"/>
    </source>
</evidence>
<dbReference type="InterPro" id="IPR017927">
    <property type="entry name" value="FAD-bd_FR_type"/>
</dbReference>
<dbReference type="SUPFAM" id="SSF63380">
    <property type="entry name" value="Riboflavin synthase domain-like"/>
    <property type="match status" value="1"/>
</dbReference>
<reference evidence="11 12" key="1">
    <citation type="submission" date="2022-06" db="EMBL/GenBank/DDBJ databases">
        <title>A taxonomic note on the genus Prevotella: Description of four novel genera and emended description of the genera Hallella and Xylanibacter.</title>
        <authorList>
            <person name="Hitch T.C.A."/>
        </authorList>
    </citation>
    <scope>NUCLEOTIDE SEQUENCE [LARGE SCALE GENOMIC DNA]</scope>
    <source>
        <strain evidence="11 12">DSM 100619</strain>
    </source>
</reference>
<organism evidence="11 12">
    <name type="scientific">Segatella cerevisiae</name>
    <dbReference type="NCBI Taxonomy" id="2053716"/>
    <lineage>
        <taxon>Bacteria</taxon>
        <taxon>Pseudomonadati</taxon>
        <taxon>Bacteroidota</taxon>
        <taxon>Bacteroidia</taxon>
        <taxon>Bacteroidales</taxon>
        <taxon>Prevotellaceae</taxon>
        <taxon>Segatella</taxon>
    </lineage>
</organism>
<evidence type="ECO:0000256" key="5">
    <source>
        <dbReference type="ARBA" id="ARBA00022827"/>
    </source>
</evidence>
<evidence type="ECO:0000259" key="10">
    <source>
        <dbReference type="PROSITE" id="PS51384"/>
    </source>
</evidence>
<dbReference type="PANTHER" id="PTHR43513">
    <property type="entry name" value="DIHYDROOROTATE DEHYDROGENASE B (NAD(+)), ELECTRON TRANSFER SUBUNIT"/>
    <property type="match status" value="1"/>
</dbReference>
<evidence type="ECO:0000256" key="4">
    <source>
        <dbReference type="ARBA" id="ARBA00022723"/>
    </source>
</evidence>
<dbReference type="PRINTS" id="PR00406">
    <property type="entry name" value="CYTB5RDTASE"/>
</dbReference>
<dbReference type="SUPFAM" id="SSF52343">
    <property type="entry name" value="Ferredoxin reductase-like, C-terminal NADP-linked domain"/>
    <property type="match status" value="1"/>
</dbReference>
<evidence type="ECO:0000256" key="6">
    <source>
        <dbReference type="ARBA" id="ARBA00022982"/>
    </source>
</evidence>
<evidence type="ECO:0000256" key="1">
    <source>
        <dbReference type="ARBA" id="ARBA00022448"/>
    </source>
</evidence>
<gene>
    <name evidence="11" type="ORF">NG821_00155</name>
</gene>
<comment type="cofactor">
    <cofactor evidence="9">
        <name>[2Fe-2S] cluster</name>
        <dbReference type="ChEBI" id="CHEBI:190135"/>
    </cofactor>
</comment>
<dbReference type="InterPro" id="IPR012165">
    <property type="entry name" value="Cyt_c3_hydrogenase_gsu"/>
</dbReference>
<dbReference type="PROSITE" id="PS51384">
    <property type="entry name" value="FAD_FR"/>
    <property type="match status" value="1"/>
</dbReference>